<dbReference type="Proteomes" id="UP000199410">
    <property type="component" value="Unassembled WGS sequence"/>
</dbReference>
<keyword evidence="1" id="KW-0812">Transmembrane</keyword>
<feature type="transmembrane region" description="Helical" evidence="1">
    <location>
        <begin position="102"/>
        <end position="126"/>
    </location>
</feature>
<feature type="transmembrane region" description="Helical" evidence="1">
    <location>
        <begin position="165"/>
        <end position="189"/>
    </location>
</feature>
<dbReference type="InterPro" id="IPR003675">
    <property type="entry name" value="Rce1/LyrA-like_dom"/>
</dbReference>
<feature type="transmembrane region" description="Helical" evidence="1">
    <location>
        <begin position="5"/>
        <end position="24"/>
    </location>
</feature>
<dbReference type="EMBL" id="FOEL01000002">
    <property type="protein sequence ID" value="SEP79951.1"/>
    <property type="molecule type" value="Genomic_DNA"/>
</dbReference>
<evidence type="ECO:0000313" key="3">
    <source>
        <dbReference type="EMBL" id="SEP79951.1"/>
    </source>
</evidence>
<gene>
    <name evidence="3" type="ORF">SAMN02787113_00601</name>
</gene>
<dbReference type="AlphaFoldDB" id="A0A1H9ATW1"/>
<organism evidence="3 4">
    <name type="scientific">Lysinibacillus fusiformis</name>
    <dbReference type="NCBI Taxonomy" id="28031"/>
    <lineage>
        <taxon>Bacteria</taxon>
        <taxon>Bacillati</taxon>
        <taxon>Bacillota</taxon>
        <taxon>Bacilli</taxon>
        <taxon>Bacillales</taxon>
        <taxon>Bacillaceae</taxon>
        <taxon>Lysinibacillus</taxon>
    </lineage>
</organism>
<dbReference type="Pfam" id="PF02517">
    <property type="entry name" value="Rce1-like"/>
    <property type="match status" value="1"/>
</dbReference>
<evidence type="ECO:0000259" key="2">
    <source>
        <dbReference type="Pfam" id="PF02517"/>
    </source>
</evidence>
<feature type="transmembrane region" description="Helical" evidence="1">
    <location>
        <begin position="30"/>
        <end position="47"/>
    </location>
</feature>
<feature type="transmembrane region" description="Helical" evidence="1">
    <location>
        <begin position="67"/>
        <end position="90"/>
    </location>
</feature>
<protein>
    <recommendedName>
        <fullName evidence="2">CAAX prenyl protease 2/Lysostaphin resistance protein A-like domain-containing protein</fullName>
    </recommendedName>
</protein>
<feature type="domain" description="CAAX prenyl protease 2/Lysostaphin resistance protein A-like" evidence="2">
    <location>
        <begin position="107"/>
        <end position="201"/>
    </location>
</feature>
<keyword evidence="1" id="KW-1133">Transmembrane helix</keyword>
<keyword evidence="1" id="KW-0472">Membrane</keyword>
<comment type="caution">
    <text evidence="3">The sequence shown here is derived from an EMBL/GenBank/DDBJ whole genome shotgun (WGS) entry which is preliminary data.</text>
</comment>
<name>A0A1H9ATW1_9BACI</name>
<evidence type="ECO:0000256" key="1">
    <source>
        <dbReference type="SAM" id="Phobius"/>
    </source>
</evidence>
<reference evidence="3 4" key="1">
    <citation type="submission" date="2016-10" db="EMBL/GenBank/DDBJ databases">
        <authorList>
            <person name="Varghese N."/>
            <person name="Submissions S."/>
        </authorList>
    </citation>
    <scope>NUCLEOTIDE SEQUENCE [LARGE SCALE GENOMIC DNA]</scope>
    <source>
        <strain evidence="3 4">TC-13</strain>
    </source>
</reference>
<dbReference type="GO" id="GO:0080120">
    <property type="term" value="P:CAAX-box protein maturation"/>
    <property type="evidence" value="ECO:0007669"/>
    <property type="project" value="UniProtKB-ARBA"/>
</dbReference>
<evidence type="ECO:0000313" key="4">
    <source>
        <dbReference type="Proteomes" id="UP000199410"/>
    </source>
</evidence>
<dbReference type="GO" id="GO:0004175">
    <property type="term" value="F:endopeptidase activity"/>
    <property type="evidence" value="ECO:0007669"/>
    <property type="project" value="UniProtKB-ARBA"/>
</dbReference>
<dbReference type="RefSeq" id="WP_008174873.1">
    <property type="nucleotide sequence ID" value="NZ_FMVP01000002.1"/>
</dbReference>
<proteinExistence type="predicted"/>
<feature type="transmembrane region" description="Helical" evidence="1">
    <location>
        <begin position="138"/>
        <end position="159"/>
    </location>
</feature>
<sequence length="212" mass="24357">MKNYVLLRTMFCIYSLTVLTHYFLTFLEHGRAFFVTMIIPLLSVIIVQKIFTKLPILSTFSFTKPKWSWLLASIFIPFLLGLLVHSYFYLTHHPSFLIITPSQLSMLLLIGLTISTGLALLEVVVWRGNFHVYLRQRYSFWSTATLTGVGWSLWHLPIVVLYKPYMMPAVGIPAYLLLLFVLSIVLSIIREVGQSIVPVAISWNDECLLLRG</sequence>
<accession>A0A1H9ATW1</accession>